<dbReference type="EMBL" id="LAZR01041493">
    <property type="protein sequence ID" value="KKL11853.1"/>
    <property type="molecule type" value="Genomic_DNA"/>
</dbReference>
<protein>
    <submittedName>
        <fullName evidence="1">Uncharacterized protein</fullName>
    </submittedName>
</protein>
<name>A0A0F9DIM6_9ZZZZ</name>
<organism evidence="1">
    <name type="scientific">marine sediment metagenome</name>
    <dbReference type="NCBI Taxonomy" id="412755"/>
    <lineage>
        <taxon>unclassified sequences</taxon>
        <taxon>metagenomes</taxon>
        <taxon>ecological metagenomes</taxon>
    </lineage>
</organism>
<comment type="caution">
    <text evidence="1">The sequence shown here is derived from an EMBL/GenBank/DDBJ whole genome shotgun (WGS) entry which is preliminary data.</text>
</comment>
<proteinExistence type="predicted"/>
<accession>A0A0F9DIM6</accession>
<gene>
    <name evidence="1" type="ORF">LCGC14_2541620</name>
</gene>
<dbReference type="AlphaFoldDB" id="A0A0F9DIM6"/>
<sequence>MPFYPPEQETDDLHSNPWQRLLRCVTQALGGSTDEGFNFAAGMDFGFAIAIRHPEYAVAMRRATQKESMKGHIDTEKLVDDFVKAVPIMKGEAQ</sequence>
<reference evidence="1" key="1">
    <citation type="journal article" date="2015" name="Nature">
        <title>Complex archaea that bridge the gap between prokaryotes and eukaryotes.</title>
        <authorList>
            <person name="Spang A."/>
            <person name="Saw J.H."/>
            <person name="Jorgensen S.L."/>
            <person name="Zaremba-Niedzwiedzka K."/>
            <person name="Martijn J."/>
            <person name="Lind A.E."/>
            <person name="van Eijk R."/>
            <person name="Schleper C."/>
            <person name="Guy L."/>
            <person name="Ettema T.J."/>
        </authorList>
    </citation>
    <scope>NUCLEOTIDE SEQUENCE</scope>
</reference>
<evidence type="ECO:0000313" key="1">
    <source>
        <dbReference type="EMBL" id="KKL11853.1"/>
    </source>
</evidence>